<dbReference type="InterPro" id="IPR036291">
    <property type="entry name" value="NAD(P)-bd_dom_sf"/>
</dbReference>
<accession>A0A8H7DD94</accession>
<comment type="caution">
    <text evidence="3">The sequence shown here is derived from an EMBL/GenBank/DDBJ whole genome shotgun (WGS) entry which is preliminary data.</text>
</comment>
<feature type="signal peptide" evidence="1">
    <location>
        <begin position="1"/>
        <end position="19"/>
    </location>
</feature>
<evidence type="ECO:0000313" key="3">
    <source>
        <dbReference type="EMBL" id="KAF7368712.1"/>
    </source>
</evidence>
<dbReference type="Proteomes" id="UP000620124">
    <property type="component" value="Unassembled WGS sequence"/>
</dbReference>
<evidence type="ECO:0000313" key="4">
    <source>
        <dbReference type="Proteomes" id="UP000620124"/>
    </source>
</evidence>
<dbReference type="PANTHER" id="PTHR33303">
    <property type="entry name" value="CYTOPLASMIC PROTEIN-RELATED"/>
    <property type="match status" value="1"/>
</dbReference>
<evidence type="ECO:0000256" key="1">
    <source>
        <dbReference type="SAM" id="SignalP"/>
    </source>
</evidence>
<feature type="domain" description="CoA-binding" evidence="2">
    <location>
        <begin position="32"/>
        <end position="125"/>
    </location>
</feature>
<keyword evidence="4" id="KW-1185">Reference proteome</keyword>
<reference evidence="3" key="1">
    <citation type="submission" date="2020-05" db="EMBL/GenBank/DDBJ databases">
        <title>Mycena genomes resolve the evolution of fungal bioluminescence.</title>
        <authorList>
            <person name="Tsai I.J."/>
        </authorList>
    </citation>
    <scope>NUCLEOTIDE SEQUENCE</scope>
    <source>
        <strain evidence="3">CCC161011</strain>
    </source>
</reference>
<dbReference type="AlphaFoldDB" id="A0A8H7DD94"/>
<dbReference type="SMART" id="SM00881">
    <property type="entry name" value="CoA_binding"/>
    <property type="match status" value="1"/>
</dbReference>
<dbReference type="Gene3D" id="3.40.50.720">
    <property type="entry name" value="NAD(P)-binding Rossmann-like Domain"/>
    <property type="match status" value="1"/>
</dbReference>
<organism evidence="3 4">
    <name type="scientific">Mycena venus</name>
    <dbReference type="NCBI Taxonomy" id="2733690"/>
    <lineage>
        <taxon>Eukaryota</taxon>
        <taxon>Fungi</taxon>
        <taxon>Dikarya</taxon>
        <taxon>Basidiomycota</taxon>
        <taxon>Agaricomycotina</taxon>
        <taxon>Agaricomycetes</taxon>
        <taxon>Agaricomycetidae</taxon>
        <taxon>Agaricales</taxon>
        <taxon>Marasmiineae</taxon>
        <taxon>Mycenaceae</taxon>
        <taxon>Mycena</taxon>
    </lineage>
</organism>
<feature type="chain" id="PRO_5034748966" evidence="1">
    <location>
        <begin position="20"/>
        <end position="185"/>
    </location>
</feature>
<sequence>MLSLVLATLIFVLPGLVSASKVSLLESKTELFLSAPSFAVVGASDDETKFGTIVFKTMLEQGLDVVPINPFVSESQGIPCLDSLSKIVDPVRTSISVVTQPSVTLQILHQASALGIFAVWLQPGAQDAAVLEFIASPNATARGTSYIHSQATAPLARALQTDTAGPCVVGDPSAPDLISTLLARE</sequence>
<keyword evidence="1" id="KW-0732">Signal</keyword>
<evidence type="ECO:0000259" key="2">
    <source>
        <dbReference type="SMART" id="SM00881"/>
    </source>
</evidence>
<dbReference type="SUPFAM" id="SSF51735">
    <property type="entry name" value="NAD(P)-binding Rossmann-fold domains"/>
    <property type="match status" value="1"/>
</dbReference>
<name>A0A8H7DD94_9AGAR</name>
<dbReference type="OrthoDB" id="5138418at2759"/>
<dbReference type="Pfam" id="PF13380">
    <property type="entry name" value="CoA_binding_2"/>
    <property type="match status" value="1"/>
</dbReference>
<dbReference type="InterPro" id="IPR003781">
    <property type="entry name" value="CoA-bd"/>
</dbReference>
<dbReference type="EMBL" id="JACAZI010000002">
    <property type="protein sequence ID" value="KAF7368712.1"/>
    <property type="molecule type" value="Genomic_DNA"/>
</dbReference>
<dbReference type="PANTHER" id="PTHR33303:SF2">
    <property type="entry name" value="COA-BINDING DOMAIN-CONTAINING PROTEIN"/>
    <property type="match status" value="1"/>
</dbReference>
<protein>
    <submittedName>
        <fullName evidence="3">CoA-binding domain-containing protein</fullName>
    </submittedName>
</protein>
<gene>
    <name evidence="3" type="ORF">MVEN_00195900</name>
</gene>
<proteinExistence type="predicted"/>